<dbReference type="InterPro" id="IPR016169">
    <property type="entry name" value="FAD-bd_PCMH_sub2"/>
</dbReference>
<dbReference type="InterPro" id="IPR036318">
    <property type="entry name" value="FAD-bd_PCMH-like_sf"/>
</dbReference>
<feature type="domain" description="FAD-binding PCMH-type" evidence="1">
    <location>
        <begin position="44"/>
        <end position="230"/>
    </location>
</feature>
<dbReference type="Gene3D" id="3.30.465.10">
    <property type="match status" value="1"/>
</dbReference>
<dbReference type="Pfam" id="PF01565">
    <property type="entry name" value="FAD_binding_4"/>
    <property type="match status" value="1"/>
</dbReference>
<protein>
    <recommendedName>
        <fullName evidence="1">FAD-binding PCMH-type domain-containing protein</fullName>
    </recommendedName>
</protein>
<comment type="caution">
    <text evidence="2">The sequence shown here is derived from an EMBL/GenBank/DDBJ whole genome shotgun (WGS) entry which is preliminary data.</text>
</comment>
<organism evidence="2 3">
    <name type="scientific">Candidatus Schekmanbacteria bacterium GWA2_38_11</name>
    <dbReference type="NCBI Taxonomy" id="1817876"/>
    <lineage>
        <taxon>Bacteria</taxon>
        <taxon>Candidatus Schekmaniibacteriota</taxon>
    </lineage>
</organism>
<evidence type="ECO:0000313" key="2">
    <source>
        <dbReference type="EMBL" id="OGL40431.1"/>
    </source>
</evidence>
<dbReference type="PANTHER" id="PTHR42934">
    <property type="entry name" value="GLYCOLATE OXIDASE SUBUNIT GLCD"/>
    <property type="match status" value="1"/>
</dbReference>
<dbReference type="AlphaFoldDB" id="A0A1F7RG68"/>
<dbReference type="Gene3D" id="3.30.43.10">
    <property type="entry name" value="Uridine Diphospho-n-acetylenolpyruvylglucosamine Reductase, domain 2"/>
    <property type="match status" value="1"/>
</dbReference>
<evidence type="ECO:0000259" key="1">
    <source>
        <dbReference type="PROSITE" id="PS51387"/>
    </source>
</evidence>
<evidence type="ECO:0000313" key="3">
    <source>
        <dbReference type="Proteomes" id="UP000178526"/>
    </source>
</evidence>
<sequence length="524" mass="58483">MSLPKGAYQVLEDVLGPENISDDPAITTAYSYMWLLYITHAQSGKYRPAAVVLPSSTEEVQAIIRIANRYGFNYIPVGSNLLPPTIPVRPDTIIIDPKRMNRILEIDEKNMYAVVEPYVSYAQLQAETHKIGLTITTPEAGSQVSVVANNMFQGMGGMAHKFGYNRGILGVDWILPNGDLLKIGSRGVPNGGWFWGDCAGLNLKGLVRADTGHCGGLGMVTTMAVKLFPYPGPRIFPCEGANPNFVAKFPEDRFKIFLIDFPTKRKVCDAMYDIGHCEIGAAVHAEGANWMLASDCASVEEFWERWPDFQKKWKNILAVTIAGFSSPRQVEYEEKVLMEIIKEHGGKLVDEELYKVGYNAMGEAFRTGLSNRLYRPAGDFFVMGGFGFDSLDHTLKSSEIFWPIIEDAYKRGLFVEDTTKSDWINSYQMGHFSEVEPIVYFEHDLKAGEAFLLGYIKTITDALAKKMHPSWPLGAMNYITGPAMCNYHELVLGLKKLLDPRMTSNPGYPLPETNPFAPPPEQEK</sequence>
<accession>A0A1F7RG68</accession>
<dbReference type="PROSITE" id="PS51387">
    <property type="entry name" value="FAD_PCMH"/>
    <property type="match status" value="1"/>
</dbReference>
<reference evidence="2 3" key="1">
    <citation type="journal article" date="2016" name="Nat. Commun.">
        <title>Thousands of microbial genomes shed light on interconnected biogeochemical processes in an aquifer system.</title>
        <authorList>
            <person name="Anantharaman K."/>
            <person name="Brown C.T."/>
            <person name="Hug L.A."/>
            <person name="Sharon I."/>
            <person name="Castelle C.J."/>
            <person name="Probst A.J."/>
            <person name="Thomas B.C."/>
            <person name="Singh A."/>
            <person name="Wilkins M.J."/>
            <person name="Karaoz U."/>
            <person name="Brodie E.L."/>
            <person name="Williams K.H."/>
            <person name="Hubbard S.S."/>
            <person name="Banfield J.F."/>
        </authorList>
    </citation>
    <scope>NUCLEOTIDE SEQUENCE [LARGE SCALE GENOMIC DNA]</scope>
</reference>
<dbReference type="PANTHER" id="PTHR42934:SF1">
    <property type="entry name" value="GLYCOLATE OXIDASE SUBUNIT GLCD"/>
    <property type="match status" value="1"/>
</dbReference>
<name>A0A1F7RG68_9BACT</name>
<dbReference type="InterPro" id="IPR051914">
    <property type="entry name" value="FAD-linked_OxidoTrans_Type4"/>
</dbReference>
<dbReference type="Proteomes" id="UP000178526">
    <property type="component" value="Unassembled WGS sequence"/>
</dbReference>
<dbReference type="SUPFAM" id="SSF56176">
    <property type="entry name" value="FAD-binding/transporter-associated domain-like"/>
    <property type="match status" value="1"/>
</dbReference>
<dbReference type="GO" id="GO:0071949">
    <property type="term" value="F:FAD binding"/>
    <property type="evidence" value="ECO:0007669"/>
    <property type="project" value="InterPro"/>
</dbReference>
<dbReference type="InterPro" id="IPR016166">
    <property type="entry name" value="FAD-bd_PCMH"/>
</dbReference>
<dbReference type="InterPro" id="IPR016167">
    <property type="entry name" value="FAD-bd_PCMH_sub1"/>
</dbReference>
<dbReference type="InterPro" id="IPR006094">
    <property type="entry name" value="Oxid_FAD_bind_N"/>
</dbReference>
<proteinExistence type="predicted"/>
<dbReference type="EMBL" id="MGDB01000099">
    <property type="protein sequence ID" value="OGL40431.1"/>
    <property type="molecule type" value="Genomic_DNA"/>
</dbReference>
<gene>
    <name evidence="2" type="ORF">A2042_07485</name>
</gene>